<evidence type="ECO:0000313" key="3">
    <source>
        <dbReference type="Proteomes" id="UP000694050"/>
    </source>
</evidence>
<gene>
    <name evidence="2" type="primary">TAO3-0</name>
    <name evidence="2" type="ORF">Forpe1208_v006346</name>
</gene>
<evidence type="ECO:0000256" key="1">
    <source>
        <dbReference type="SAM" id="MobiDB-lite"/>
    </source>
</evidence>
<organism evidence="2 3">
    <name type="scientific">Fusarium oxysporum f. sp. rapae</name>
    <dbReference type="NCBI Taxonomy" id="485398"/>
    <lineage>
        <taxon>Eukaryota</taxon>
        <taxon>Fungi</taxon>
        <taxon>Dikarya</taxon>
        <taxon>Ascomycota</taxon>
        <taxon>Pezizomycotina</taxon>
        <taxon>Sordariomycetes</taxon>
        <taxon>Hypocreomycetidae</taxon>
        <taxon>Hypocreales</taxon>
        <taxon>Nectriaceae</taxon>
        <taxon>Fusarium</taxon>
        <taxon>Fusarium oxysporum species complex</taxon>
    </lineage>
</organism>
<accession>A0A8J5NYR8</accession>
<dbReference type="EMBL" id="JAELUQ010000004">
    <property type="protein sequence ID" value="KAG7415451.1"/>
    <property type="molecule type" value="Genomic_DNA"/>
</dbReference>
<feature type="region of interest" description="Disordered" evidence="1">
    <location>
        <begin position="153"/>
        <end position="215"/>
    </location>
</feature>
<feature type="region of interest" description="Disordered" evidence="1">
    <location>
        <begin position="1"/>
        <end position="83"/>
    </location>
</feature>
<sequence>MVPSQPLPDHLQDTVRFSPRPVPRLEEEEEEEDDNEKKWDRTLRPVASESPVAHRFAHSRESSAEKIPQTHPPLASPRLHSRSPLGGVVERIIDPKSAAYGHHRQTSIVHGIQHSRNGSLASTSSSPLSPQMIAAAGVGFDRSDMQSVATRIDGDANYPSRPPTSLSGNVAPMDRPNASDAPYGMTQRKLERMHSKSRRDHTLHHSHSSRHKDEQKTVGEYALHVLFTSFIAQAEEKLTECVTVPFDPEPNVEQICGPGVDPAFDQLDDALEEK</sequence>
<evidence type="ECO:0000313" key="2">
    <source>
        <dbReference type="EMBL" id="KAG7415451.1"/>
    </source>
</evidence>
<dbReference type="Proteomes" id="UP000694050">
    <property type="component" value="Unassembled WGS sequence"/>
</dbReference>
<name>A0A8J5NYR8_FUSOX</name>
<comment type="caution">
    <text evidence="2">The sequence shown here is derived from an EMBL/GenBank/DDBJ whole genome shotgun (WGS) entry which is preliminary data.</text>
</comment>
<proteinExistence type="predicted"/>
<protein>
    <submittedName>
        <fullName evidence="2">Cell morphogenesis protein PAG1</fullName>
    </submittedName>
</protein>
<feature type="compositionally biased region" description="Basic residues" evidence="1">
    <location>
        <begin position="195"/>
        <end position="210"/>
    </location>
</feature>
<dbReference type="AlphaFoldDB" id="A0A8J5NYR8"/>
<reference evidence="2" key="1">
    <citation type="submission" date="2021-04" db="EMBL/GenBank/DDBJ databases">
        <title>First draft genome resource for Brassicaceae pathogens Fusarium oxysporum f. sp. raphani and Fusarium oxysporum f. sp. rapae.</title>
        <authorList>
            <person name="Asai S."/>
        </authorList>
    </citation>
    <scope>NUCLEOTIDE SEQUENCE</scope>
    <source>
        <strain evidence="2">Tf1208</strain>
    </source>
</reference>